<evidence type="ECO:0000313" key="13">
    <source>
        <dbReference type="Proteomes" id="UP000744769"/>
    </source>
</evidence>
<evidence type="ECO:0000259" key="10">
    <source>
        <dbReference type="PROSITE" id="PS51194"/>
    </source>
</evidence>
<dbReference type="InterPro" id="IPR014001">
    <property type="entry name" value="Helicase_ATP-bd"/>
</dbReference>
<dbReference type="GO" id="GO:0003724">
    <property type="term" value="F:RNA helicase activity"/>
    <property type="evidence" value="ECO:0007669"/>
    <property type="project" value="UniProtKB-EC"/>
</dbReference>
<proteinExistence type="inferred from homology"/>
<dbReference type="CDD" id="cd18787">
    <property type="entry name" value="SF2_C_DEAD"/>
    <property type="match status" value="1"/>
</dbReference>
<dbReference type="Proteomes" id="UP000744769">
    <property type="component" value="Unassembled WGS sequence"/>
</dbReference>
<evidence type="ECO:0000256" key="1">
    <source>
        <dbReference type="ARBA" id="ARBA00012552"/>
    </source>
</evidence>
<dbReference type="GO" id="GO:0005524">
    <property type="term" value="F:ATP binding"/>
    <property type="evidence" value="ECO:0007669"/>
    <property type="project" value="UniProtKB-KW"/>
</dbReference>
<dbReference type="AlphaFoldDB" id="A0A967EHK1"/>
<dbReference type="PROSITE" id="PS51194">
    <property type="entry name" value="HELICASE_CTER"/>
    <property type="match status" value="1"/>
</dbReference>
<dbReference type="GO" id="GO:0005829">
    <property type="term" value="C:cytosol"/>
    <property type="evidence" value="ECO:0007669"/>
    <property type="project" value="TreeGrafter"/>
</dbReference>
<dbReference type="InterPro" id="IPR027417">
    <property type="entry name" value="P-loop_NTPase"/>
</dbReference>
<feature type="domain" description="Helicase C-terminal" evidence="10">
    <location>
        <begin position="247"/>
        <end position="393"/>
    </location>
</feature>
<evidence type="ECO:0000256" key="2">
    <source>
        <dbReference type="ARBA" id="ARBA00022741"/>
    </source>
</evidence>
<dbReference type="InterPro" id="IPR001650">
    <property type="entry name" value="Helicase_C-like"/>
</dbReference>
<dbReference type="InterPro" id="IPR014014">
    <property type="entry name" value="RNA_helicase_DEAD_Q_motif"/>
</dbReference>
<evidence type="ECO:0000256" key="6">
    <source>
        <dbReference type="PROSITE-ProRule" id="PRU00552"/>
    </source>
</evidence>
<feature type="domain" description="DEAD-box RNA helicase Q" evidence="11">
    <location>
        <begin position="6"/>
        <end position="34"/>
    </location>
</feature>
<dbReference type="PROSITE" id="PS51192">
    <property type="entry name" value="HELICASE_ATP_BIND_1"/>
    <property type="match status" value="1"/>
</dbReference>
<dbReference type="SMART" id="SM00487">
    <property type="entry name" value="DEXDc"/>
    <property type="match status" value="1"/>
</dbReference>
<dbReference type="GO" id="GO:0016787">
    <property type="term" value="F:hydrolase activity"/>
    <property type="evidence" value="ECO:0007669"/>
    <property type="project" value="UniProtKB-KW"/>
</dbReference>
<keyword evidence="2 7" id="KW-0547">Nucleotide-binding</keyword>
<dbReference type="InterPro" id="IPR050547">
    <property type="entry name" value="DEAD_box_RNA_helicases"/>
</dbReference>
<dbReference type="Pfam" id="PF00270">
    <property type="entry name" value="DEAD"/>
    <property type="match status" value="1"/>
</dbReference>
<dbReference type="CDD" id="cd00268">
    <property type="entry name" value="DEADc"/>
    <property type="match status" value="1"/>
</dbReference>
<dbReference type="SMART" id="SM00490">
    <property type="entry name" value="HELICc"/>
    <property type="match status" value="1"/>
</dbReference>
<dbReference type="PANTHER" id="PTHR47963">
    <property type="entry name" value="DEAD-BOX ATP-DEPENDENT RNA HELICASE 47, MITOCHONDRIAL"/>
    <property type="match status" value="1"/>
</dbReference>
<dbReference type="SUPFAM" id="SSF52540">
    <property type="entry name" value="P-loop containing nucleoside triphosphate hydrolases"/>
    <property type="match status" value="1"/>
</dbReference>
<dbReference type="Pfam" id="PF00271">
    <property type="entry name" value="Helicase_C"/>
    <property type="match status" value="1"/>
</dbReference>
<feature type="region of interest" description="Disordered" evidence="8">
    <location>
        <begin position="404"/>
        <end position="492"/>
    </location>
</feature>
<organism evidence="12 13">
    <name type="scientific">Metallococcus carri</name>
    <dbReference type="NCBI Taxonomy" id="1656884"/>
    <lineage>
        <taxon>Bacteria</taxon>
        <taxon>Bacillati</taxon>
        <taxon>Actinomycetota</taxon>
        <taxon>Actinomycetes</taxon>
        <taxon>Micrococcales</taxon>
        <taxon>Dermacoccaceae</taxon>
        <taxon>Metallococcus</taxon>
    </lineage>
</organism>
<comment type="similarity">
    <text evidence="7">Belongs to the DEAD box helicase family.</text>
</comment>
<keyword evidence="5 7" id="KW-0067">ATP-binding</keyword>
<dbReference type="EC" id="3.6.4.13" evidence="1"/>
<dbReference type="PANTHER" id="PTHR47963:SF8">
    <property type="entry name" value="ATP-DEPENDENT RNA HELICASE DEAD"/>
    <property type="match status" value="1"/>
</dbReference>
<dbReference type="InterPro" id="IPR000629">
    <property type="entry name" value="RNA-helicase_DEAD-box_CS"/>
</dbReference>
<evidence type="ECO:0000256" key="3">
    <source>
        <dbReference type="ARBA" id="ARBA00022801"/>
    </source>
</evidence>
<feature type="compositionally biased region" description="Gly residues" evidence="8">
    <location>
        <begin position="481"/>
        <end position="492"/>
    </location>
</feature>
<evidence type="ECO:0000259" key="9">
    <source>
        <dbReference type="PROSITE" id="PS51192"/>
    </source>
</evidence>
<feature type="short sequence motif" description="Q motif" evidence="6">
    <location>
        <begin position="6"/>
        <end position="34"/>
    </location>
</feature>
<dbReference type="EMBL" id="JAAOIV010000008">
    <property type="protein sequence ID" value="NHN56493.1"/>
    <property type="molecule type" value="Genomic_DNA"/>
</dbReference>
<evidence type="ECO:0000256" key="5">
    <source>
        <dbReference type="ARBA" id="ARBA00022840"/>
    </source>
</evidence>
<name>A0A967EHK1_9MICO</name>
<dbReference type="PROSITE" id="PS00039">
    <property type="entry name" value="DEAD_ATP_HELICASE"/>
    <property type="match status" value="1"/>
</dbReference>
<protein>
    <recommendedName>
        <fullName evidence="1">RNA helicase</fullName>
        <ecNumber evidence="1">3.6.4.13</ecNumber>
    </recommendedName>
</protein>
<evidence type="ECO:0000256" key="7">
    <source>
        <dbReference type="RuleBase" id="RU000492"/>
    </source>
</evidence>
<sequence>MSTEQPTFAAFDVHPQIVASLAAAGIHTPFPIQAMTLPVALGGHDIIGQAKTGTGKTLGFGVPLLNRVVGPDDEGYAALAAPGAPQALVVVPTRELAVQVTGDLRTASTQRGVRVEPVYGGRAYEPQVEALRRGAEVIVGTPGRLIDLAKQKHLDLSHVKCVVLDEADEMLDLGFLPDVEKILAMTPGSRQTMLFSATMPGAVVTLARRYMTQPTHIRAMSDDGDDKQTVKAIEQFVYRAHAMDKVELLARVLQAEGRGLTIIFTRTKRTAAKVSDELTQRGFAAAAIHGDLGQGAREQALRAFRSGKIDTLVATDVAARGIDVENVTHVINYQCPEDEKTYVHRVGRTGRAGNTGIAITLVDWDDLHRWSMIDKALDLGIPEPVETYSSSPHLLAELSIPTSAKGTLPKSERTRAGLGAEEVEDLGEVGAAAGRRGHGGRSADGRGRGGSRGGRRSDSGSRPTEGAAASGRPRRRRRTRGAGGGGERGAGA</sequence>
<dbReference type="PROSITE" id="PS51195">
    <property type="entry name" value="Q_MOTIF"/>
    <property type="match status" value="1"/>
</dbReference>
<reference evidence="12" key="1">
    <citation type="submission" date="2020-03" db="EMBL/GenBank/DDBJ databases">
        <title>Draft sequencing of Calidifontibacter sp. DB0510.</title>
        <authorList>
            <person name="Kim D.-U."/>
        </authorList>
    </citation>
    <scope>NUCLEOTIDE SEQUENCE</scope>
    <source>
        <strain evidence="12">DB0510</strain>
    </source>
</reference>
<dbReference type="InterPro" id="IPR011545">
    <property type="entry name" value="DEAD/DEAH_box_helicase_dom"/>
</dbReference>
<gene>
    <name evidence="12" type="ORF">G9U51_11960</name>
</gene>
<dbReference type="GO" id="GO:0009409">
    <property type="term" value="P:response to cold"/>
    <property type="evidence" value="ECO:0007669"/>
    <property type="project" value="TreeGrafter"/>
</dbReference>
<evidence type="ECO:0000259" key="11">
    <source>
        <dbReference type="PROSITE" id="PS51195"/>
    </source>
</evidence>
<keyword evidence="4 7" id="KW-0347">Helicase</keyword>
<feature type="domain" description="Helicase ATP-binding" evidence="9">
    <location>
        <begin position="37"/>
        <end position="217"/>
    </location>
</feature>
<dbReference type="GO" id="GO:0005840">
    <property type="term" value="C:ribosome"/>
    <property type="evidence" value="ECO:0007669"/>
    <property type="project" value="TreeGrafter"/>
</dbReference>
<dbReference type="GO" id="GO:0033592">
    <property type="term" value="F:RNA strand annealing activity"/>
    <property type="evidence" value="ECO:0007669"/>
    <property type="project" value="TreeGrafter"/>
</dbReference>
<comment type="caution">
    <text evidence="12">The sequence shown here is derived from an EMBL/GenBank/DDBJ whole genome shotgun (WGS) entry which is preliminary data.</text>
</comment>
<keyword evidence="3 7" id="KW-0378">Hydrolase</keyword>
<dbReference type="RefSeq" id="WP_166197154.1">
    <property type="nucleotide sequence ID" value="NZ_JAAOIV010000008.1"/>
</dbReference>
<feature type="compositionally biased region" description="Low complexity" evidence="8">
    <location>
        <begin position="460"/>
        <end position="471"/>
    </location>
</feature>
<evidence type="ECO:0000313" key="12">
    <source>
        <dbReference type="EMBL" id="NHN56493.1"/>
    </source>
</evidence>
<evidence type="ECO:0000256" key="8">
    <source>
        <dbReference type="SAM" id="MobiDB-lite"/>
    </source>
</evidence>
<dbReference type="Gene3D" id="3.40.50.300">
    <property type="entry name" value="P-loop containing nucleotide triphosphate hydrolases"/>
    <property type="match status" value="2"/>
</dbReference>
<accession>A0A967EHK1</accession>
<keyword evidence="13" id="KW-1185">Reference proteome</keyword>
<evidence type="ECO:0000256" key="4">
    <source>
        <dbReference type="ARBA" id="ARBA00022806"/>
    </source>
</evidence>
<dbReference type="InterPro" id="IPR044742">
    <property type="entry name" value="DEAD/DEAH_RhlB"/>
</dbReference>